<dbReference type="Pfam" id="PF01618">
    <property type="entry name" value="MotA_ExbB"/>
    <property type="match status" value="1"/>
</dbReference>
<feature type="transmembrane region" description="Helical" evidence="7">
    <location>
        <begin position="155"/>
        <end position="176"/>
    </location>
</feature>
<evidence type="ECO:0000256" key="7">
    <source>
        <dbReference type="SAM" id="Phobius"/>
    </source>
</evidence>
<keyword evidence="5 7" id="KW-0472">Membrane</keyword>
<dbReference type="AlphaFoldDB" id="A0A5C5Y8Y7"/>
<dbReference type="EMBL" id="SJPL01000001">
    <property type="protein sequence ID" value="TWT70911.1"/>
    <property type="molecule type" value="Genomic_DNA"/>
</dbReference>
<keyword evidence="4 7" id="KW-1133">Transmembrane helix</keyword>
<keyword evidence="6" id="KW-0653">Protein transport</keyword>
<comment type="caution">
    <text evidence="9">The sequence shown here is derived from an EMBL/GenBank/DDBJ whole genome shotgun (WGS) entry which is preliminary data.</text>
</comment>
<dbReference type="GO" id="GO:0015031">
    <property type="term" value="P:protein transport"/>
    <property type="evidence" value="ECO:0007669"/>
    <property type="project" value="UniProtKB-KW"/>
</dbReference>
<dbReference type="OrthoDB" id="263008at2"/>
<accession>A0A5C5Y8Y7</accession>
<reference evidence="9 10" key="1">
    <citation type="submission" date="2019-02" db="EMBL/GenBank/DDBJ databases">
        <title>Deep-cultivation of Planctomycetes and their phenomic and genomic characterization uncovers novel biology.</title>
        <authorList>
            <person name="Wiegand S."/>
            <person name="Jogler M."/>
            <person name="Boedeker C."/>
            <person name="Pinto D."/>
            <person name="Vollmers J."/>
            <person name="Rivas-Marin E."/>
            <person name="Kohn T."/>
            <person name="Peeters S.H."/>
            <person name="Heuer A."/>
            <person name="Rast P."/>
            <person name="Oberbeckmann S."/>
            <person name="Bunk B."/>
            <person name="Jeske O."/>
            <person name="Meyerdierks A."/>
            <person name="Storesund J.E."/>
            <person name="Kallscheuer N."/>
            <person name="Luecker S."/>
            <person name="Lage O.M."/>
            <person name="Pohl T."/>
            <person name="Merkel B.J."/>
            <person name="Hornburger P."/>
            <person name="Mueller R.-W."/>
            <person name="Bruemmer F."/>
            <person name="Labrenz M."/>
            <person name="Spormann A.M."/>
            <person name="Op Den Camp H."/>
            <person name="Overmann J."/>
            <person name="Amann R."/>
            <person name="Jetten M.S.M."/>
            <person name="Mascher T."/>
            <person name="Medema M.H."/>
            <person name="Devos D.P."/>
            <person name="Kaster A.-K."/>
            <person name="Ovreas L."/>
            <person name="Rohde M."/>
            <person name="Galperin M.Y."/>
            <person name="Jogler C."/>
        </authorList>
    </citation>
    <scope>NUCLEOTIDE SEQUENCE [LARGE SCALE GENOMIC DNA]</scope>
    <source>
        <strain evidence="9 10">Pan14r</strain>
    </source>
</reference>
<protein>
    <submittedName>
        <fullName evidence="9">MotA/TolQ/ExbB proton channel family protein</fullName>
    </submittedName>
</protein>
<keyword evidence="10" id="KW-1185">Reference proteome</keyword>
<dbReference type="GO" id="GO:0005886">
    <property type="term" value="C:plasma membrane"/>
    <property type="evidence" value="ECO:0007669"/>
    <property type="project" value="UniProtKB-SubCell"/>
</dbReference>
<dbReference type="InterPro" id="IPR002898">
    <property type="entry name" value="MotA_ExbB_proton_chnl"/>
</dbReference>
<keyword evidence="3 7" id="KW-0812">Transmembrane</keyword>
<comment type="subcellular location">
    <subcellularLocation>
        <location evidence="1">Cell membrane</location>
        <topology evidence="1">Multi-pass membrane protein</topology>
    </subcellularLocation>
    <subcellularLocation>
        <location evidence="6">Membrane</location>
        <topology evidence="6">Multi-pass membrane protein</topology>
    </subcellularLocation>
</comment>
<evidence type="ECO:0000256" key="6">
    <source>
        <dbReference type="RuleBase" id="RU004057"/>
    </source>
</evidence>
<comment type="similarity">
    <text evidence="6">Belongs to the exbB/tolQ family.</text>
</comment>
<keyword evidence="2" id="KW-1003">Cell membrane</keyword>
<name>A0A5C5Y8Y7_9PLAN</name>
<dbReference type="Proteomes" id="UP000317238">
    <property type="component" value="Unassembled WGS sequence"/>
</dbReference>
<feature type="transmembrane region" description="Helical" evidence="7">
    <location>
        <begin position="12"/>
        <end position="31"/>
    </location>
</feature>
<evidence type="ECO:0000256" key="1">
    <source>
        <dbReference type="ARBA" id="ARBA00004651"/>
    </source>
</evidence>
<dbReference type="RefSeq" id="WP_145302915.1">
    <property type="nucleotide sequence ID" value="NZ_CP036319.1"/>
</dbReference>
<evidence type="ECO:0000259" key="8">
    <source>
        <dbReference type="Pfam" id="PF01618"/>
    </source>
</evidence>
<organism evidence="9 10">
    <name type="scientific">Crateriforma conspicua</name>
    <dbReference type="NCBI Taxonomy" id="2527996"/>
    <lineage>
        <taxon>Bacteria</taxon>
        <taxon>Pseudomonadati</taxon>
        <taxon>Planctomycetota</taxon>
        <taxon>Planctomycetia</taxon>
        <taxon>Planctomycetales</taxon>
        <taxon>Planctomycetaceae</taxon>
        <taxon>Crateriforma</taxon>
    </lineage>
</organism>
<feature type="domain" description="MotA/TolQ/ExbB proton channel" evidence="8">
    <location>
        <begin position="108"/>
        <end position="186"/>
    </location>
</feature>
<evidence type="ECO:0000256" key="5">
    <source>
        <dbReference type="ARBA" id="ARBA00023136"/>
    </source>
</evidence>
<evidence type="ECO:0000313" key="9">
    <source>
        <dbReference type="EMBL" id="TWT70911.1"/>
    </source>
</evidence>
<feature type="transmembrane region" description="Helical" evidence="7">
    <location>
        <begin position="120"/>
        <end position="140"/>
    </location>
</feature>
<evidence type="ECO:0000256" key="3">
    <source>
        <dbReference type="ARBA" id="ARBA00022692"/>
    </source>
</evidence>
<evidence type="ECO:0000256" key="4">
    <source>
        <dbReference type="ARBA" id="ARBA00022989"/>
    </source>
</evidence>
<evidence type="ECO:0000256" key="2">
    <source>
        <dbReference type="ARBA" id="ARBA00022475"/>
    </source>
</evidence>
<sequence>MLEQVSEFSTHAIAVVALLHTLAFIYLAGWARKDRHDITTTLTQFTDGLPHRSQMDWNAHPSDRIEGFLADIDDVLAEPPGSPGRKLLHQRMKILDERRRYLQSMRFDTVWNVARTMIEAYPLAGVLGTICAIGAALAGGDTASVGDIVGRFGDAIWSTFAGLVSAILLMFIHSMLEPGFSRLSENRRHVRDTVAKAKRELASNGEVRDAEALV</sequence>
<proteinExistence type="inferred from homology"/>
<gene>
    <name evidence="9" type="ORF">Pan14r_32190</name>
</gene>
<evidence type="ECO:0000313" key="10">
    <source>
        <dbReference type="Proteomes" id="UP000317238"/>
    </source>
</evidence>
<keyword evidence="6" id="KW-0813">Transport</keyword>